<proteinExistence type="predicted"/>
<name>A0AAD5NAN4_PARTN</name>
<dbReference type="Proteomes" id="UP001196413">
    <property type="component" value="Unassembled WGS sequence"/>
</dbReference>
<gene>
    <name evidence="2" type="ORF">KIN20_025295</name>
</gene>
<accession>A0AAD5NAN4</accession>
<sequence>MSFLTSFTIYITSSLLLVLISIHAIVVSDDNTQHLLAQRQQFSRGITYRRRQPVCVHGHPNNGECECEENYTGQHCEKQKHCATFRRYRNGSCPSCVPGYYGEHCEEIHCVHGEPSKLETKCECEVPFSGTFCDELSTRLVYGYYNRRVYWLGPLGALSLIPMCILYVGCEYMAKKRRVKRISEMLDGQNMNVTEEVLQRLLAEKVVEV</sequence>
<feature type="transmembrane region" description="Helical" evidence="1">
    <location>
        <begin position="7"/>
        <end position="26"/>
    </location>
</feature>
<feature type="transmembrane region" description="Helical" evidence="1">
    <location>
        <begin position="149"/>
        <end position="170"/>
    </location>
</feature>
<dbReference type="AlphaFoldDB" id="A0AAD5NAN4"/>
<evidence type="ECO:0008006" key="4">
    <source>
        <dbReference type="Google" id="ProtNLM"/>
    </source>
</evidence>
<evidence type="ECO:0000256" key="1">
    <source>
        <dbReference type="SAM" id="Phobius"/>
    </source>
</evidence>
<dbReference type="InterPro" id="IPR002049">
    <property type="entry name" value="LE_dom"/>
</dbReference>
<protein>
    <recommendedName>
        <fullName evidence="4">EGF-like domain-containing protein</fullName>
    </recommendedName>
</protein>
<comment type="caution">
    <text evidence="2">The sequence shown here is derived from an EMBL/GenBank/DDBJ whole genome shotgun (WGS) entry which is preliminary data.</text>
</comment>
<evidence type="ECO:0000313" key="2">
    <source>
        <dbReference type="EMBL" id="KAJ1365071.1"/>
    </source>
</evidence>
<evidence type="ECO:0000313" key="3">
    <source>
        <dbReference type="Proteomes" id="UP001196413"/>
    </source>
</evidence>
<keyword evidence="1" id="KW-0472">Membrane</keyword>
<keyword evidence="1" id="KW-0812">Transmembrane</keyword>
<dbReference type="CDD" id="cd00055">
    <property type="entry name" value="EGF_Lam"/>
    <property type="match status" value="1"/>
</dbReference>
<organism evidence="2 3">
    <name type="scientific">Parelaphostrongylus tenuis</name>
    <name type="common">Meningeal worm</name>
    <dbReference type="NCBI Taxonomy" id="148309"/>
    <lineage>
        <taxon>Eukaryota</taxon>
        <taxon>Metazoa</taxon>
        <taxon>Ecdysozoa</taxon>
        <taxon>Nematoda</taxon>
        <taxon>Chromadorea</taxon>
        <taxon>Rhabditida</taxon>
        <taxon>Rhabditina</taxon>
        <taxon>Rhabditomorpha</taxon>
        <taxon>Strongyloidea</taxon>
        <taxon>Metastrongylidae</taxon>
        <taxon>Parelaphostrongylus</taxon>
    </lineage>
</organism>
<reference evidence="2" key="1">
    <citation type="submission" date="2021-06" db="EMBL/GenBank/DDBJ databases">
        <title>Parelaphostrongylus tenuis whole genome reference sequence.</title>
        <authorList>
            <person name="Garwood T.J."/>
            <person name="Larsen P.A."/>
            <person name="Fountain-Jones N.M."/>
            <person name="Garbe J.R."/>
            <person name="Macchietto M.G."/>
            <person name="Kania S.A."/>
            <person name="Gerhold R.W."/>
            <person name="Richards J.E."/>
            <person name="Wolf T.M."/>
        </authorList>
    </citation>
    <scope>NUCLEOTIDE SEQUENCE</scope>
    <source>
        <strain evidence="2">MNPRO001-30</strain>
        <tissue evidence="2">Meninges</tissue>
    </source>
</reference>
<dbReference type="EMBL" id="JAHQIW010005169">
    <property type="protein sequence ID" value="KAJ1365071.1"/>
    <property type="molecule type" value="Genomic_DNA"/>
</dbReference>
<keyword evidence="3" id="KW-1185">Reference proteome</keyword>
<keyword evidence="1" id="KW-1133">Transmembrane helix</keyword>